<dbReference type="EMBL" id="BAVB01000370">
    <property type="protein sequence ID" value="GAE52649.1"/>
    <property type="molecule type" value="Genomic_DNA"/>
</dbReference>
<evidence type="ECO:0000313" key="2">
    <source>
        <dbReference type="Proteomes" id="UP000019143"/>
    </source>
</evidence>
<sequence length="61" mass="6850">MLAHALLTVQARQLGGGIEQLRQHLEFGNRRQLQWVAGDIAEVRRALPPQHRQLAACGQQL</sequence>
<gene>
    <name evidence="1" type="ORF">XPU_4181</name>
</gene>
<organism evidence="1 2">
    <name type="scientific">Xanthomonas arboricola pv. pruni str. MAFF 311562</name>
    <dbReference type="NCBI Taxonomy" id="1414836"/>
    <lineage>
        <taxon>Bacteria</taxon>
        <taxon>Pseudomonadati</taxon>
        <taxon>Pseudomonadota</taxon>
        <taxon>Gammaproteobacteria</taxon>
        <taxon>Lysobacterales</taxon>
        <taxon>Lysobacteraceae</taxon>
        <taxon>Xanthomonas</taxon>
    </lineage>
</organism>
<name>W4S9L6_9XANT</name>
<proteinExistence type="predicted"/>
<feature type="non-terminal residue" evidence="1">
    <location>
        <position position="61"/>
    </location>
</feature>
<dbReference type="AlphaFoldDB" id="W4S9L6"/>
<accession>W4S9L6</accession>
<dbReference type="Proteomes" id="UP000019143">
    <property type="component" value="Unassembled WGS sequence"/>
</dbReference>
<evidence type="ECO:0000313" key="1">
    <source>
        <dbReference type="EMBL" id="GAE52649.1"/>
    </source>
</evidence>
<protein>
    <submittedName>
        <fullName evidence="1">Uncharacterized protein</fullName>
    </submittedName>
</protein>
<comment type="caution">
    <text evidence="1">The sequence shown here is derived from an EMBL/GenBank/DDBJ whole genome shotgun (WGS) entry which is preliminary data.</text>
</comment>
<reference evidence="1 2" key="1">
    <citation type="submission" date="2014-01" db="EMBL/GenBank/DDBJ databases">
        <title>Genome sequence and analysis of Xanthomonas arboricola pv. pruni.</title>
        <authorList>
            <person name="Fujikawa T."/>
            <person name="Nakazono-Nagaoka E."/>
        </authorList>
    </citation>
    <scope>NUCLEOTIDE SEQUENCE [LARGE SCALE GENOMIC DNA]</scope>
    <source>
        <strain evidence="2">MAFF 311562</strain>
    </source>
</reference>